<comment type="catalytic activity">
    <reaction evidence="12">
        <text>2'-deoxyribonucleotide-(2'-deoxyribose 5'-phosphate)-2'-deoxyribonucleotide-DNA = a 3'-end 2'-deoxyribonucleotide-(2,3-dehydro-2,3-deoxyribose 5'-phosphate)-DNA + a 5'-end 5'-phospho-2'-deoxyribonucleoside-DNA + H(+)</text>
        <dbReference type="Rhea" id="RHEA:66592"/>
        <dbReference type="Rhea" id="RHEA-COMP:13180"/>
        <dbReference type="Rhea" id="RHEA-COMP:16897"/>
        <dbReference type="Rhea" id="RHEA-COMP:17067"/>
        <dbReference type="ChEBI" id="CHEBI:15378"/>
        <dbReference type="ChEBI" id="CHEBI:136412"/>
        <dbReference type="ChEBI" id="CHEBI:157695"/>
        <dbReference type="ChEBI" id="CHEBI:167181"/>
        <dbReference type="EC" id="4.2.99.18"/>
    </reaction>
</comment>
<evidence type="ECO:0000256" key="10">
    <source>
        <dbReference type="ARBA" id="ARBA00023239"/>
    </source>
</evidence>
<evidence type="ECO:0000256" key="9">
    <source>
        <dbReference type="ARBA" id="ARBA00023204"/>
    </source>
</evidence>
<dbReference type="CDD" id="cd00056">
    <property type="entry name" value="ENDO3c"/>
    <property type="match status" value="1"/>
</dbReference>
<feature type="binding site" evidence="12">
    <location>
        <position position="196"/>
    </location>
    <ligand>
        <name>[4Fe-4S] cluster</name>
        <dbReference type="ChEBI" id="CHEBI:49883"/>
    </ligand>
</feature>
<dbReference type="GO" id="GO:0051539">
    <property type="term" value="F:4 iron, 4 sulfur cluster binding"/>
    <property type="evidence" value="ECO:0007669"/>
    <property type="project" value="UniProtKB-UniRule"/>
</dbReference>
<keyword evidence="2 12" id="KW-0004">4Fe-4S</keyword>
<keyword evidence="6 12" id="KW-0408">Iron</keyword>
<dbReference type="PANTHER" id="PTHR10359">
    <property type="entry name" value="A/G-SPECIFIC ADENINE GLYCOSYLASE/ENDONUCLEASE III"/>
    <property type="match status" value="1"/>
</dbReference>
<evidence type="ECO:0000256" key="3">
    <source>
        <dbReference type="ARBA" id="ARBA00022723"/>
    </source>
</evidence>
<dbReference type="InterPro" id="IPR003651">
    <property type="entry name" value="Endonuclease3_FeS-loop_motif"/>
</dbReference>
<evidence type="ECO:0000256" key="6">
    <source>
        <dbReference type="ARBA" id="ARBA00023004"/>
    </source>
</evidence>
<dbReference type="Pfam" id="PF00730">
    <property type="entry name" value="HhH-GPD"/>
    <property type="match status" value="1"/>
</dbReference>
<comment type="function">
    <text evidence="12">DNA repair enzyme that has both DNA N-glycosylase activity and AP-lyase activity. The DNA N-glycosylase activity releases various damaged pyrimidines from DNA by cleaving the N-glycosidic bond, leaving an AP (apurinic/apyrimidinic) site. The AP-lyase activity cleaves the phosphodiester bond 3' to the AP site by a beta-elimination, leaving a 3'-terminal unsaturated sugar and a product with a terminal 5'-phosphate.</text>
</comment>
<dbReference type="SMART" id="SM00525">
    <property type="entry name" value="FES"/>
    <property type="match status" value="1"/>
</dbReference>
<keyword evidence="8 12" id="KW-0238">DNA-binding</keyword>
<keyword evidence="3 12" id="KW-0479">Metal-binding</keyword>
<dbReference type="GO" id="GO:0140078">
    <property type="term" value="F:class I DNA-(apurinic or apyrimidinic site) endonuclease activity"/>
    <property type="evidence" value="ECO:0007669"/>
    <property type="project" value="UniProtKB-EC"/>
</dbReference>
<dbReference type="GO" id="GO:0003677">
    <property type="term" value="F:DNA binding"/>
    <property type="evidence" value="ECO:0007669"/>
    <property type="project" value="UniProtKB-UniRule"/>
</dbReference>
<keyword evidence="4 12" id="KW-0227">DNA damage</keyword>
<evidence type="ECO:0000256" key="2">
    <source>
        <dbReference type="ARBA" id="ARBA00022485"/>
    </source>
</evidence>
<dbReference type="InterPro" id="IPR004035">
    <property type="entry name" value="Endouclease-III_FeS-bd_BS"/>
</dbReference>
<evidence type="ECO:0000256" key="8">
    <source>
        <dbReference type="ARBA" id="ARBA00023125"/>
    </source>
</evidence>
<dbReference type="Proteomes" id="UP001243623">
    <property type="component" value="Chromosome"/>
</dbReference>
<keyword evidence="14" id="KW-0540">Nuclease</keyword>
<comment type="cofactor">
    <cofactor evidence="12">
        <name>[4Fe-4S] cluster</name>
        <dbReference type="ChEBI" id="CHEBI:49883"/>
    </cofactor>
    <text evidence="12">Binds 1 [4Fe-4S] cluster.</text>
</comment>
<dbReference type="InterPro" id="IPR003265">
    <property type="entry name" value="HhH-GPD_domain"/>
</dbReference>
<feature type="domain" description="HhH-GPD" evidence="13">
    <location>
        <begin position="40"/>
        <end position="187"/>
    </location>
</feature>
<keyword evidence="10 12" id="KW-0456">Lyase</keyword>
<dbReference type="InterPro" id="IPR004036">
    <property type="entry name" value="Endonuclease-III-like_CS2"/>
</dbReference>
<evidence type="ECO:0000256" key="12">
    <source>
        <dbReference type="HAMAP-Rule" id="MF_00942"/>
    </source>
</evidence>
<dbReference type="RefSeq" id="WP_147668103.1">
    <property type="nucleotide sequence ID" value="NZ_CP120678.1"/>
</dbReference>
<dbReference type="InterPro" id="IPR000445">
    <property type="entry name" value="HhH_motif"/>
</dbReference>
<gene>
    <name evidence="12 14" type="primary">nth</name>
    <name evidence="14" type="ORF">P3F81_04795</name>
</gene>
<keyword evidence="7 12" id="KW-0411">Iron-sulfur</keyword>
<dbReference type="GO" id="GO:0019104">
    <property type="term" value="F:DNA N-glycosylase activity"/>
    <property type="evidence" value="ECO:0007669"/>
    <property type="project" value="UniProtKB-UniRule"/>
</dbReference>
<keyword evidence="14" id="KW-0255">Endonuclease</keyword>
<reference evidence="14" key="1">
    <citation type="submission" date="2023-03" db="EMBL/GenBank/DDBJ databases">
        <title>Selenobaculum gbiensis gen. nov. sp. nov., a new bacterium isolated from the gut microbiota of IBD patient.</title>
        <authorList>
            <person name="Yeo S."/>
            <person name="Park H."/>
            <person name="Huh C.S."/>
        </authorList>
    </citation>
    <scope>NUCLEOTIDE SEQUENCE</scope>
    <source>
        <strain evidence="14">ICN-92133</strain>
    </source>
</reference>
<evidence type="ECO:0000313" key="14">
    <source>
        <dbReference type="EMBL" id="WIW71624.1"/>
    </source>
</evidence>
<dbReference type="AlphaFoldDB" id="A0A9Y2AK05"/>
<evidence type="ECO:0000256" key="1">
    <source>
        <dbReference type="ARBA" id="ARBA00008343"/>
    </source>
</evidence>
<comment type="similarity">
    <text evidence="1 12">Belongs to the Nth/MutY family.</text>
</comment>
<keyword evidence="11 12" id="KW-0326">Glycosidase</keyword>
<dbReference type="EMBL" id="CP120678">
    <property type="protein sequence ID" value="WIW71624.1"/>
    <property type="molecule type" value="Genomic_DNA"/>
</dbReference>
<evidence type="ECO:0000256" key="4">
    <source>
        <dbReference type="ARBA" id="ARBA00022763"/>
    </source>
</evidence>
<dbReference type="SUPFAM" id="SSF48150">
    <property type="entry name" value="DNA-glycosylase"/>
    <property type="match status" value="1"/>
</dbReference>
<dbReference type="FunFam" id="1.10.340.30:FF:000001">
    <property type="entry name" value="Endonuclease III"/>
    <property type="match status" value="1"/>
</dbReference>
<dbReference type="FunFam" id="1.10.1670.10:FF:000001">
    <property type="entry name" value="Endonuclease III"/>
    <property type="match status" value="1"/>
</dbReference>
<accession>A0A9Y2AK05</accession>
<feature type="binding site" evidence="12">
    <location>
        <position position="205"/>
    </location>
    <ligand>
        <name>[4Fe-4S] cluster</name>
        <dbReference type="ChEBI" id="CHEBI:49883"/>
    </ligand>
</feature>
<dbReference type="PIRSF" id="PIRSF001435">
    <property type="entry name" value="Nth"/>
    <property type="match status" value="1"/>
</dbReference>
<dbReference type="GO" id="GO:0046872">
    <property type="term" value="F:metal ion binding"/>
    <property type="evidence" value="ECO:0007669"/>
    <property type="project" value="UniProtKB-KW"/>
</dbReference>
<protein>
    <recommendedName>
        <fullName evidence="12">Endonuclease III</fullName>
        <ecNumber evidence="12">4.2.99.18</ecNumber>
    </recommendedName>
    <alternativeName>
        <fullName evidence="12">DNA-(apurinic or apyrimidinic site) lyase</fullName>
    </alternativeName>
</protein>
<dbReference type="SMART" id="SM00478">
    <property type="entry name" value="ENDO3c"/>
    <property type="match status" value="1"/>
</dbReference>
<dbReference type="EC" id="4.2.99.18" evidence="12"/>
<evidence type="ECO:0000256" key="5">
    <source>
        <dbReference type="ARBA" id="ARBA00022801"/>
    </source>
</evidence>
<dbReference type="InterPro" id="IPR011257">
    <property type="entry name" value="DNA_glycosylase"/>
</dbReference>
<evidence type="ECO:0000256" key="11">
    <source>
        <dbReference type="ARBA" id="ARBA00023295"/>
    </source>
</evidence>
<dbReference type="HAMAP" id="MF_00942">
    <property type="entry name" value="Nth"/>
    <property type="match status" value="1"/>
</dbReference>
<dbReference type="Pfam" id="PF10576">
    <property type="entry name" value="EndIII_4Fe-2S"/>
    <property type="match status" value="1"/>
</dbReference>
<sequence length="211" mass="23640">MRVTKKIKAEMIDILGEVYKDVKPALHYTSPFELLIAVILSAQCTDVRVNITTARLFARANTPQAILAMGVHDLEEEIRDCGLFRSKAKNIMAACQKICDEYHGEVPQTIEELMKLPGVGRKTANVVVSIIFDIPAIAVDTHVFRVSNRLKLAVGDNPLTVEQGLMKAIPKEKWSAAHHWLIWHGRLVCKSRKPLCEECPLKELCPSFKLA</sequence>
<dbReference type="PROSITE" id="PS01155">
    <property type="entry name" value="ENDONUCLEASE_III_2"/>
    <property type="match status" value="1"/>
</dbReference>
<organism evidence="14 15">
    <name type="scientific">Selenobaculum gibii</name>
    <dbReference type="NCBI Taxonomy" id="3054208"/>
    <lineage>
        <taxon>Bacteria</taxon>
        <taxon>Bacillati</taxon>
        <taxon>Bacillota</taxon>
        <taxon>Negativicutes</taxon>
        <taxon>Selenomonadales</taxon>
        <taxon>Selenomonadaceae</taxon>
        <taxon>Selenobaculum</taxon>
    </lineage>
</organism>
<name>A0A9Y2AK05_9FIRM</name>
<dbReference type="PANTHER" id="PTHR10359:SF18">
    <property type="entry name" value="ENDONUCLEASE III"/>
    <property type="match status" value="1"/>
</dbReference>
<dbReference type="GO" id="GO:0006285">
    <property type="term" value="P:base-excision repair, AP site formation"/>
    <property type="evidence" value="ECO:0007669"/>
    <property type="project" value="TreeGrafter"/>
</dbReference>
<feature type="binding site" evidence="12">
    <location>
        <position position="189"/>
    </location>
    <ligand>
        <name>[4Fe-4S] cluster</name>
        <dbReference type="ChEBI" id="CHEBI:49883"/>
    </ligand>
</feature>
<proteinExistence type="inferred from homology"/>
<dbReference type="Gene3D" id="1.10.340.30">
    <property type="entry name" value="Hypothetical protein, domain 2"/>
    <property type="match status" value="1"/>
</dbReference>
<evidence type="ECO:0000259" key="13">
    <source>
        <dbReference type="SMART" id="SM00478"/>
    </source>
</evidence>
<feature type="binding site" evidence="12">
    <location>
        <position position="199"/>
    </location>
    <ligand>
        <name>[4Fe-4S] cluster</name>
        <dbReference type="ChEBI" id="CHEBI:49883"/>
    </ligand>
</feature>
<evidence type="ECO:0000256" key="7">
    <source>
        <dbReference type="ARBA" id="ARBA00023014"/>
    </source>
</evidence>
<dbReference type="InterPro" id="IPR023170">
    <property type="entry name" value="HhH_base_excis_C"/>
</dbReference>
<dbReference type="Gene3D" id="1.10.1670.10">
    <property type="entry name" value="Helix-hairpin-Helix base-excision DNA repair enzymes (C-terminal)"/>
    <property type="match status" value="1"/>
</dbReference>
<keyword evidence="15" id="KW-1185">Reference proteome</keyword>
<dbReference type="PROSITE" id="PS00764">
    <property type="entry name" value="ENDONUCLEASE_III_1"/>
    <property type="match status" value="1"/>
</dbReference>
<keyword evidence="9 12" id="KW-0234">DNA repair</keyword>
<dbReference type="InterPro" id="IPR005759">
    <property type="entry name" value="Nth"/>
</dbReference>
<dbReference type="KEGG" id="sgbi:P3F81_04795"/>
<dbReference type="NCBIfam" id="TIGR01083">
    <property type="entry name" value="nth"/>
    <property type="match status" value="1"/>
</dbReference>
<dbReference type="Pfam" id="PF00633">
    <property type="entry name" value="HHH"/>
    <property type="match status" value="1"/>
</dbReference>
<keyword evidence="5 12" id="KW-0378">Hydrolase</keyword>
<evidence type="ECO:0000313" key="15">
    <source>
        <dbReference type="Proteomes" id="UP001243623"/>
    </source>
</evidence>